<evidence type="ECO:0000256" key="9">
    <source>
        <dbReference type="ARBA" id="ARBA00022989"/>
    </source>
</evidence>
<keyword evidence="12" id="KW-0325">Glycoprotein</keyword>
<keyword evidence="11 14" id="KW-0472">Membrane</keyword>
<comment type="function">
    <text evidence="1">Required for ciliogenesis.</text>
</comment>
<keyword evidence="10" id="KW-0969">Cilium</keyword>
<dbReference type="AlphaFoldDB" id="A0A0T6AWT8"/>
<sequence length="167" mass="19873">MKLTNNRYKLIIVIQAFLLVMDLNINTFSILVRKHNAIMLILFILQDVCIVLALAALLLTFFSTYVFQAGLVELLYDKFRFTIMVCVVYFVLTTSVYIWMLSVRWKEPLKHNWSVGLYIMYIIQRFVAPIYYYFYKRAMLRISDPRFFEDLEWDPSNPATHINGMVK</sequence>
<dbReference type="Pfam" id="PF14935">
    <property type="entry name" value="TMEM138"/>
    <property type="match status" value="1"/>
</dbReference>
<dbReference type="PANTHER" id="PTHR13306:SF6">
    <property type="entry name" value="TRANSMEMBRANE PROTEIN 138"/>
    <property type="match status" value="1"/>
</dbReference>
<reference evidence="15 16" key="1">
    <citation type="submission" date="2015-09" db="EMBL/GenBank/DDBJ databases">
        <title>Draft genome of the scarab beetle Oryctes borbonicus.</title>
        <authorList>
            <person name="Meyer J.M."/>
            <person name="Markov G.V."/>
            <person name="Baskaran P."/>
            <person name="Herrmann M."/>
            <person name="Sommer R.J."/>
            <person name="Roedelsperger C."/>
        </authorList>
    </citation>
    <scope>NUCLEOTIDE SEQUENCE [LARGE SCALE GENOMIC DNA]</scope>
    <source>
        <strain evidence="15">OB123</strain>
        <tissue evidence="15">Whole animal</tissue>
    </source>
</reference>
<evidence type="ECO:0000256" key="12">
    <source>
        <dbReference type="ARBA" id="ARBA00023180"/>
    </source>
</evidence>
<keyword evidence="9 14" id="KW-1133">Transmembrane helix</keyword>
<dbReference type="Proteomes" id="UP000051574">
    <property type="component" value="Unassembled WGS sequence"/>
</dbReference>
<feature type="transmembrane region" description="Helical" evidence="14">
    <location>
        <begin position="38"/>
        <end position="67"/>
    </location>
</feature>
<evidence type="ECO:0000256" key="5">
    <source>
        <dbReference type="ARBA" id="ARBA00014515"/>
    </source>
</evidence>
<comment type="similarity">
    <text evidence="4">Belongs to the TMEM138 family.</text>
</comment>
<evidence type="ECO:0000256" key="3">
    <source>
        <dbReference type="ARBA" id="ARBA00004138"/>
    </source>
</evidence>
<gene>
    <name evidence="15" type="ORF">AMK59_8262</name>
</gene>
<dbReference type="GO" id="GO:0005774">
    <property type="term" value="C:vacuolar membrane"/>
    <property type="evidence" value="ECO:0007669"/>
    <property type="project" value="UniProtKB-SubCell"/>
</dbReference>
<keyword evidence="6" id="KW-0926">Vacuole</keyword>
<comment type="subcellular location">
    <subcellularLocation>
        <location evidence="3">Cell projection</location>
        <location evidence="3">Cilium</location>
    </subcellularLocation>
    <subcellularLocation>
        <location evidence="2">Vacuole membrane</location>
        <topology evidence="2">Multi-pass membrane protein</topology>
    </subcellularLocation>
</comment>
<evidence type="ECO:0000313" key="15">
    <source>
        <dbReference type="EMBL" id="KRT79278.1"/>
    </source>
</evidence>
<dbReference type="PANTHER" id="PTHR13306">
    <property type="entry name" value="TRANSMEMBRANE PROTEIN 138"/>
    <property type="match status" value="1"/>
</dbReference>
<evidence type="ECO:0000256" key="13">
    <source>
        <dbReference type="ARBA" id="ARBA00023273"/>
    </source>
</evidence>
<evidence type="ECO:0000256" key="7">
    <source>
        <dbReference type="ARBA" id="ARBA00022692"/>
    </source>
</evidence>
<name>A0A0T6AWT8_9SCAR</name>
<evidence type="ECO:0000256" key="14">
    <source>
        <dbReference type="SAM" id="Phobius"/>
    </source>
</evidence>
<keyword evidence="8" id="KW-0970">Cilium biogenesis/degradation</keyword>
<keyword evidence="16" id="KW-1185">Reference proteome</keyword>
<protein>
    <recommendedName>
        <fullName evidence="5">Transmembrane protein 138</fullName>
    </recommendedName>
</protein>
<feature type="transmembrane region" description="Helical" evidence="14">
    <location>
        <begin position="12"/>
        <end position="32"/>
    </location>
</feature>
<evidence type="ECO:0000256" key="10">
    <source>
        <dbReference type="ARBA" id="ARBA00023069"/>
    </source>
</evidence>
<dbReference type="InterPro" id="IPR024133">
    <property type="entry name" value="TM_138"/>
</dbReference>
<evidence type="ECO:0000256" key="8">
    <source>
        <dbReference type="ARBA" id="ARBA00022794"/>
    </source>
</evidence>
<evidence type="ECO:0000313" key="16">
    <source>
        <dbReference type="Proteomes" id="UP000051574"/>
    </source>
</evidence>
<comment type="caution">
    <text evidence="15">The sequence shown here is derived from an EMBL/GenBank/DDBJ whole genome shotgun (WGS) entry which is preliminary data.</text>
</comment>
<feature type="transmembrane region" description="Helical" evidence="14">
    <location>
        <begin position="79"/>
        <end position="101"/>
    </location>
</feature>
<evidence type="ECO:0000256" key="6">
    <source>
        <dbReference type="ARBA" id="ARBA00022554"/>
    </source>
</evidence>
<keyword evidence="7 14" id="KW-0812">Transmembrane</keyword>
<evidence type="ECO:0000256" key="11">
    <source>
        <dbReference type="ARBA" id="ARBA00023136"/>
    </source>
</evidence>
<evidence type="ECO:0000256" key="1">
    <source>
        <dbReference type="ARBA" id="ARBA00003709"/>
    </source>
</evidence>
<dbReference type="OrthoDB" id="189688at2759"/>
<dbReference type="EMBL" id="LJIG01022681">
    <property type="protein sequence ID" value="KRT79278.1"/>
    <property type="molecule type" value="Genomic_DNA"/>
</dbReference>
<accession>A0A0T6AWT8</accession>
<dbReference type="GO" id="GO:0005929">
    <property type="term" value="C:cilium"/>
    <property type="evidence" value="ECO:0007669"/>
    <property type="project" value="UniProtKB-SubCell"/>
</dbReference>
<feature type="transmembrane region" description="Helical" evidence="14">
    <location>
        <begin position="113"/>
        <end position="134"/>
    </location>
</feature>
<dbReference type="GO" id="GO:0030030">
    <property type="term" value="P:cell projection organization"/>
    <property type="evidence" value="ECO:0007669"/>
    <property type="project" value="UniProtKB-KW"/>
</dbReference>
<evidence type="ECO:0000256" key="2">
    <source>
        <dbReference type="ARBA" id="ARBA00004128"/>
    </source>
</evidence>
<keyword evidence="13" id="KW-0966">Cell projection</keyword>
<organism evidence="15 16">
    <name type="scientific">Oryctes borbonicus</name>
    <dbReference type="NCBI Taxonomy" id="1629725"/>
    <lineage>
        <taxon>Eukaryota</taxon>
        <taxon>Metazoa</taxon>
        <taxon>Ecdysozoa</taxon>
        <taxon>Arthropoda</taxon>
        <taxon>Hexapoda</taxon>
        <taxon>Insecta</taxon>
        <taxon>Pterygota</taxon>
        <taxon>Neoptera</taxon>
        <taxon>Endopterygota</taxon>
        <taxon>Coleoptera</taxon>
        <taxon>Polyphaga</taxon>
        <taxon>Scarabaeiformia</taxon>
        <taxon>Scarabaeidae</taxon>
        <taxon>Dynastinae</taxon>
        <taxon>Oryctes</taxon>
    </lineage>
</organism>
<evidence type="ECO:0000256" key="4">
    <source>
        <dbReference type="ARBA" id="ARBA00010572"/>
    </source>
</evidence>
<proteinExistence type="inferred from homology"/>